<feature type="compositionally biased region" description="Low complexity" evidence="1">
    <location>
        <begin position="179"/>
        <end position="204"/>
    </location>
</feature>
<dbReference type="OrthoDB" id="5222624at2759"/>
<accession>A0A136J3P3</accession>
<keyword evidence="2" id="KW-0472">Membrane</keyword>
<keyword evidence="2" id="KW-1133">Transmembrane helix</keyword>
<feature type="compositionally biased region" description="Low complexity" evidence="1">
    <location>
        <begin position="228"/>
        <end position="243"/>
    </location>
</feature>
<reference evidence="4" key="1">
    <citation type="submission" date="2016-02" db="EMBL/GenBank/DDBJ databases">
        <title>Draft genome sequence of Microdochium bolleyi, a fungal endophyte of beachgrass.</title>
        <authorList>
            <consortium name="DOE Joint Genome Institute"/>
            <person name="David A.S."/>
            <person name="May G."/>
            <person name="Haridas S."/>
            <person name="Lim J."/>
            <person name="Wang M."/>
            <person name="Labutti K."/>
            <person name="Lipzen A."/>
            <person name="Barry K."/>
            <person name="Grigoriev I.V."/>
        </authorList>
    </citation>
    <scope>NUCLEOTIDE SEQUENCE [LARGE SCALE GENOMIC DNA]</scope>
    <source>
        <strain evidence="4">J235TASD1</strain>
    </source>
</reference>
<keyword evidence="4" id="KW-1185">Reference proteome</keyword>
<keyword evidence="2" id="KW-0812">Transmembrane</keyword>
<sequence>MAPLVSAVTSRILSARDQITHISKRSSQEYETWQIVLLTLLPSLVAVGLAIYCLHQRIRLRRLYEEKKKTHPLLREREFAKLSKLTVEKRLDNEELERSIMIQKSLASRSSLVSTSFGGGFPSPRDGQSSPGFEGLTIRTDGETVRHSFAAGDSERPRTAGSRGVGAVPPSPLSQVMAFPFPESEQEQSSTSLLAPPLASPRSPNQRFSMSDSPRRPALRAVGSQENSPPGSRRSSLPVRPSPTLASQPRPPSCVY</sequence>
<protein>
    <submittedName>
        <fullName evidence="3">Uncharacterized protein</fullName>
    </submittedName>
</protein>
<dbReference type="InParanoid" id="A0A136J3P3"/>
<evidence type="ECO:0000313" key="3">
    <source>
        <dbReference type="EMBL" id="KXJ91709.1"/>
    </source>
</evidence>
<evidence type="ECO:0000256" key="1">
    <source>
        <dbReference type="SAM" id="MobiDB-lite"/>
    </source>
</evidence>
<feature type="transmembrane region" description="Helical" evidence="2">
    <location>
        <begin position="33"/>
        <end position="54"/>
    </location>
</feature>
<gene>
    <name evidence="3" type="ORF">Micbo1qcDRAFT_161711</name>
</gene>
<evidence type="ECO:0000313" key="4">
    <source>
        <dbReference type="Proteomes" id="UP000070501"/>
    </source>
</evidence>
<evidence type="ECO:0000256" key="2">
    <source>
        <dbReference type="SAM" id="Phobius"/>
    </source>
</evidence>
<name>A0A136J3P3_9PEZI</name>
<dbReference type="Proteomes" id="UP000070501">
    <property type="component" value="Unassembled WGS sequence"/>
</dbReference>
<organism evidence="3 4">
    <name type="scientific">Microdochium bolleyi</name>
    <dbReference type="NCBI Taxonomy" id="196109"/>
    <lineage>
        <taxon>Eukaryota</taxon>
        <taxon>Fungi</taxon>
        <taxon>Dikarya</taxon>
        <taxon>Ascomycota</taxon>
        <taxon>Pezizomycotina</taxon>
        <taxon>Sordariomycetes</taxon>
        <taxon>Xylariomycetidae</taxon>
        <taxon>Xylariales</taxon>
        <taxon>Microdochiaceae</taxon>
        <taxon>Microdochium</taxon>
    </lineage>
</organism>
<dbReference type="AlphaFoldDB" id="A0A136J3P3"/>
<dbReference type="EMBL" id="KQ964249">
    <property type="protein sequence ID" value="KXJ91709.1"/>
    <property type="molecule type" value="Genomic_DNA"/>
</dbReference>
<proteinExistence type="predicted"/>
<feature type="region of interest" description="Disordered" evidence="1">
    <location>
        <begin position="117"/>
        <end position="256"/>
    </location>
</feature>